<name>A0A1F7RXX7_9BACT</name>
<gene>
    <name evidence="1" type="ORF">A2161_02080</name>
</gene>
<organism evidence="1 2">
    <name type="scientific">Candidatus Schekmanbacteria bacterium RBG_13_48_7</name>
    <dbReference type="NCBI Taxonomy" id="1817878"/>
    <lineage>
        <taxon>Bacteria</taxon>
        <taxon>Candidatus Schekmaniibacteriota</taxon>
    </lineage>
</organism>
<protein>
    <submittedName>
        <fullName evidence="1">Uncharacterized protein</fullName>
    </submittedName>
</protein>
<evidence type="ECO:0000313" key="2">
    <source>
        <dbReference type="Proteomes" id="UP000179266"/>
    </source>
</evidence>
<dbReference type="EMBL" id="MGDD01000156">
    <property type="protein sequence ID" value="OGL45918.1"/>
    <property type="molecule type" value="Genomic_DNA"/>
</dbReference>
<reference evidence="1 2" key="1">
    <citation type="journal article" date="2016" name="Nat. Commun.">
        <title>Thousands of microbial genomes shed light on interconnected biogeochemical processes in an aquifer system.</title>
        <authorList>
            <person name="Anantharaman K."/>
            <person name="Brown C.T."/>
            <person name="Hug L.A."/>
            <person name="Sharon I."/>
            <person name="Castelle C.J."/>
            <person name="Probst A.J."/>
            <person name="Thomas B.C."/>
            <person name="Singh A."/>
            <person name="Wilkins M.J."/>
            <person name="Karaoz U."/>
            <person name="Brodie E.L."/>
            <person name="Williams K.H."/>
            <person name="Hubbard S.S."/>
            <person name="Banfield J.F."/>
        </authorList>
    </citation>
    <scope>NUCLEOTIDE SEQUENCE [LARGE SCALE GENOMIC DNA]</scope>
</reference>
<dbReference type="Proteomes" id="UP000179266">
    <property type="component" value="Unassembled WGS sequence"/>
</dbReference>
<accession>A0A1F7RXX7</accession>
<evidence type="ECO:0000313" key="1">
    <source>
        <dbReference type="EMBL" id="OGL45918.1"/>
    </source>
</evidence>
<dbReference type="AlphaFoldDB" id="A0A1F7RXX7"/>
<sequence length="61" mass="7177">MYMLFTSLRAMGWGQKDLWYSERIGQGYTDWSAPVNLGPTINIIRYLLSHDDQNEKMAYTE</sequence>
<proteinExistence type="predicted"/>
<comment type="caution">
    <text evidence="1">The sequence shown here is derived from an EMBL/GenBank/DDBJ whole genome shotgun (WGS) entry which is preliminary data.</text>
</comment>